<sequence length="169" mass="17736">MRFSLFLALLVATFVACTTVANAENVVLQTNNEVRRLRSEAGVNQENVAKIAGGFISKIKESATLTKALNMAKAANGDEAAAKRVIMLAAGVKEGAKLSDETMVKLSAMIAESAKKNPKSWPRLKKFAKVALGVQVGALAIYGAYKLFFDKSSSTAAAMTTTTTSSGAA</sequence>
<evidence type="ECO:0000256" key="1">
    <source>
        <dbReference type="SAM" id="SignalP"/>
    </source>
</evidence>
<dbReference type="EMBL" id="JBIMZQ010000017">
    <property type="protein sequence ID" value="KAL3666419.1"/>
    <property type="molecule type" value="Genomic_DNA"/>
</dbReference>
<dbReference type="AlphaFoldDB" id="A0ABD3FJC8"/>
<reference evidence="2 3" key="1">
    <citation type="submission" date="2024-09" db="EMBL/GenBank/DDBJ databases">
        <title>Genome sequencing and assembly of Phytophthora oleae, isolate VK10A, causative agent of rot of olive drupes.</title>
        <authorList>
            <person name="Conti Taguali S."/>
            <person name="Riolo M."/>
            <person name="La Spada F."/>
            <person name="Cacciola S.O."/>
            <person name="Dionisio G."/>
        </authorList>
    </citation>
    <scope>NUCLEOTIDE SEQUENCE [LARGE SCALE GENOMIC DNA]</scope>
    <source>
        <strain evidence="2 3">VK10A</strain>
    </source>
</reference>
<keyword evidence="3" id="KW-1185">Reference proteome</keyword>
<gene>
    <name evidence="2" type="ORF">V7S43_008670</name>
</gene>
<evidence type="ECO:0008006" key="4">
    <source>
        <dbReference type="Google" id="ProtNLM"/>
    </source>
</evidence>
<evidence type="ECO:0000313" key="3">
    <source>
        <dbReference type="Proteomes" id="UP001632037"/>
    </source>
</evidence>
<protein>
    <recommendedName>
        <fullName evidence="4">RxLR effector protein</fullName>
    </recommendedName>
</protein>
<accession>A0ABD3FJC8</accession>
<feature type="signal peptide" evidence="1">
    <location>
        <begin position="1"/>
        <end position="23"/>
    </location>
</feature>
<organism evidence="2 3">
    <name type="scientific">Phytophthora oleae</name>
    <dbReference type="NCBI Taxonomy" id="2107226"/>
    <lineage>
        <taxon>Eukaryota</taxon>
        <taxon>Sar</taxon>
        <taxon>Stramenopiles</taxon>
        <taxon>Oomycota</taxon>
        <taxon>Peronosporomycetes</taxon>
        <taxon>Peronosporales</taxon>
        <taxon>Peronosporaceae</taxon>
        <taxon>Phytophthora</taxon>
    </lineage>
</organism>
<dbReference type="PROSITE" id="PS51257">
    <property type="entry name" value="PROKAR_LIPOPROTEIN"/>
    <property type="match status" value="1"/>
</dbReference>
<proteinExistence type="predicted"/>
<dbReference type="Proteomes" id="UP001632037">
    <property type="component" value="Unassembled WGS sequence"/>
</dbReference>
<feature type="chain" id="PRO_5044813507" description="RxLR effector protein" evidence="1">
    <location>
        <begin position="24"/>
        <end position="169"/>
    </location>
</feature>
<keyword evidence="1" id="KW-0732">Signal</keyword>
<name>A0ABD3FJC8_9STRA</name>
<evidence type="ECO:0000313" key="2">
    <source>
        <dbReference type="EMBL" id="KAL3666419.1"/>
    </source>
</evidence>
<comment type="caution">
    <text evidence="2">The sequence shown here is derived from an EMBL/GenBank/DDBJ whole genome shotgun (WGS) entry which is preliminary data.</text>
</comment>